<evidence type="ECO:0000256" key="2">
    <source>
        <dbReference type="ARBA" id="ARBA00023125"/>
    </source>
</evidence>
<dbReference type="Proteomes" id="UP001595912">
    <property type="component" value="Unassembled WGS sequence"/>
</dbReference>
<evidence type="ECO:0000313" key="6">
    <source>
        <dbReference type="Proteomes" id="UP001595912"/>
    </source>
</evidence>
<dbReference type="PANTHER" id="PTHR42756:SF1">
    <property type="entry name" value="TRANSCRIPTIONAL REPRESSOR OF EMRAB OPERON"/>
    <property type="match status" value="1"/>
</dbReference>
<sequence length="157" mass="17262">MNAKPADFTSAVQGVISPLIPTLARAHRAMSQELLRDTGLSAGQELIVMRLFDSPPRSQAELTRWLGVEPPTTAKMLARMEKAGIVERVPSETDRRVTLVSLTAEGRAIYKRVQNIWGDLERVTVAGLTPAEVQQLERLVRHVLSNLQNGEVTPAPC</sequence>
<dbReference type="InterPro" id="IPR036388">
    <property type="entry name" value="WH-like_DNA-bd_sf"/>
</dbReference>
<dbReference type="InterPro" id="IPR000835">
    <property type="entry name" value="HTH_MarR-typ"/>
</dbReference>
<comment type="caution">
    <text evidence="5">The sequence shown here is derived from an EMBL/GenBank/DDBJ whole genome shotgun (WGS) entry which is preliminary data.</text>
</comment>
<reference evidence="6" key="1">
    <citation type="journal article" date="2019" name="Int. J. Syst. Evol. Microbiol.">
        <title>The Global Catalogue of Microorganisms (GCM) 10K type strain sequencing project: providing services to taxonomists for standard genome sequencing and annotation.</title>
        <authorList>
            <consortium name="The Broad Institute Genomics Platform"/>
            <consortium name="The Broad Institute Genome Sequencing Center for Infectious Disease"/>
            <person name="Wu L."/>
            <person name="Ma J."/>
        </authorList>
    </citation>
    <scope>NUCLEOTIDE SEQUENCE [LARGE SCALE GENOMIC DNA]</scope>
    <source>
        <strain evidence="6">CGMCC 4.7152</strain>
    </source>
</reference>
<accession>A0ABV9WK49</accession>
<proteinExistence type="predicted"/>
<keyword evidence="1" id="KW-0805">Transcription regulation</keyword>
<keyword evidence="3" id="KW-0804">Transcription</keyword>
<protein>
    <submittedName>
        <fullName evidence="5">MarR family winged helix-turn-helix transcriptional regulator</fullName>
    </submittedName>
</protein>
<name>A0ABV9WK49_9ACTN</name>
<dbReference type="SMART" id="SM00347">
    <property type="entry name" value="HTH_MARR"/>
    <property type="match status" value="1"/>
</dbReference>
<evidence type="ECO:0000313" key="5">
    <source>
        <dbReference type="EMBL" id="MFC5007398.1"/>
    </source>
</evidence>
<dbReference type="PANTHER" id="PTHR42756">
    <property type="entry name" value="TRANSCRIPTIONAL REGULATOR, MARR"/>
    <property type="match status" value="1"/>
</dbReference>
<keyword evidence="6" id="KW-1185">Reference proteome</keyword>
<dbReference type="PROSITE" id="PS50995">
    <property type="entry name" value="HTH_MARR_2"/>
    <property type="match status" value="1"/>
</dbReference>
<dbReference type="Gene3D" id="1.10.10.10">
    <property type="entry name" value="Winged helix-like DNA-binding domain superfamily/Winged helix DNA-binding domain"/>
    <property type="match status" value="1"/>
</dbReference>
<evidence type="ECO:0000256" key="1">
    <source>
        <dbReference type="ARBA" id="ARBA00023015"/>
    </source>
</evidence>
<evidence type="ECO:0000259" key="4">
    <source>
        <dbReference type="PROSITE" id="PS50995"/>
    </source>
</evidence>
<dbReference type="Pfam" id="PF01047">
    <property type="entry name" value="MarR"/>
    <property type="match status" value="1"/>
</dbReference>
<dbReference type="InterPro" id="IPR036390">
    <property type="entry name" value="WH_DNA-bd_sf"/>
</dbReference>
<keyword evidence="2" id="KW-0238">DNA-binding</keyword>
<dbReference type="SUPFAM" id="SSF46785">
    <property type="entry name" value="Winged helix' DNA-binding domain"/>
    <property type="match status" value="1"/>
</dbReference>
<evidence type="ECO:0000256" key="3">
    <source>
        <dbReference type="ARBA" id="ARBA00023163"/>
    </source>
</evidence>
<dbReference type="PRINTS" id="PR00598">
    <property type="entry name" value="HTHMARR"/>
</dbReference>
<feature type="domain" description="HTH marR-type" evidence="4">
    <location>
        <begin position="16"/>
        <end position="145"/>
    </location>
</feature>
<dbReference type="EMBL" id="JBHSIU010000122">
    <property type="protein sequence ID" value="MFC5007398.1"/>
    <property type="molecule type" value="Genomic_DNA"/>
</dbReference>
<gene>
    <name evidence="5" type="ORF">ACFPIJ_57505</name>
</gene>
<organism evidence="5 6">
    <name type="scientific">Dactylosporangium cerinum</name>
    <dbReference type="NCBI Taxonomy" id="1434730"/>
    <lineage>
        <taxon>Bacteria</taxon>
        <taxon>Bacillati</taxon>
        <taxon>Actinomycetota</taxon>
        <taxon>Actinomycetes</taxon>
        <taxon>Micromonosporales</taxon>
        <taxon>Micromonosporaceae</taxon>
        <taxon>Dactylosporangium</taxon>
    </lineage>
</organism>
<dbReference type="RefSeq" id="WP_380128042.1">
    <property type="nucleotide sequence ID" value="NZ_JBHSIU010000122.1"/>
</dbReference>